<reference evidence="2 3" key="1">
    <citation type="submission" date="2024-01" db="EMBL/GenBank/DDBJ databases">
        <title>Genome assemblies of Stephania.</title>
        <authorList>
            <person name="Yang L."/>
        </authorList>
    </citation>
    <scope>NUCLEOTIDE SEQUENCE [LARGE SCALE GENOMIC DNA]</scope>
    <source>
        <strain evidence="2">YNDBR</strain>
        <tissue evidence="2">Leaf</tissue>
    </source>
</reference>
<comment type="caution">
    <text evidence="2">The sequence shown here is derived from an EMBL/GenBank/DDBJ whole genome shotgun (WGS) entry which is preliminary data.</text>
</comment>
<dbReference type="Proteomes" id="UP001420932">
    <property type="component" value="Unassembled WGS sequence"/>
</dbReference>
<dbReference type="AlphaFoldDB" id="A0AAP0J7V3"/>
<accession>A0AAP0J7V3</accession>
<evidence type="ECO:0000313" key="2">
    <source>
        <dbReference type="EMBL" id="KAK9129034.1"/>
    </source>
</evidence>
<name>A0AAP0J7V3_9MAGN</name>
<keyword evidence="3" id="KW-1185">Reference proteome</keyword>
<feature type="region of interest" description="Disordered" evidence="1">
    <location>
        <begin position="99"/>
        <end position="122"/>
    </location>
</feature>
<evidence type="ECO:0000313" key="3">
    <source>
        <dbReference type="Proteomes" id="UP001420932"/>
    </source>
</evidence>
<proteinExistence type="predicted"/>
<evidence type="ECO:0000256" key="1">
    <source>
        <dbReference type="SAM" id="MobiDB-lite"/>
    </source>
</evidence>
<organism evidence="2 3">
    <name type="scientific">Stephania yunnanensis</name>
    <dbReference type="NCBI Taxonomy" id="152371"/>
    <lineage>
        <taxon>Eukaryota</taxon>
        <taxon>Viridiplantae</taxon>
        <taxon>Streptophyta</taxon>
        <taxon>Embryophyta</taxon>
        <taxon>Tracheophyta</taxon>
        <taxon>Spermatophyta</taxon>
        <taxon>Magnoliopsida</taxon>
        <taxon>Ranunculales</taxon>
        <taxon>Menispermaceae</taxon>
        <taxon>Menispermoideae</taxon>
        <taxon>Cissampelideae</taxon>
        <taxon>Stephania</taxon>
    </lineage>
</organism>
<gene>
    <name evidence="2" type="ORF">Syun_017831</name>
</gene>
<sequence length="206" mass="22670">MDEFIMETLEEQSLEAQLMDTTLTEALTENLIEREVEAIQHRVAVGLPPIESTDIENGGCEAAPIDSSEFERGFVRESALFLVVVAAAATTNKGCLRDNEVDDQSSNTGNFKEDAERLPQVSTPREHAILSEPINKSQQTCTDFKATTDSTVVRMDGLKETSPSSSMQPQVKIIARPMSCENERTSQSDASALSQLIEENSHLKHI</sequence>
<protein>
    <submittedName>
        <fullName evidence="2">Uncharacterized protein</fullName>
    </submittedName>
</protein>
<dbReference type="EMBL" id="JBBNAF010000007">
    <property type="protein sequence ID" value="KAK9129034.1"/>
    <property type="molecule type" value="Genomic_DNA"/>
</dbReference>